<evidence type="ECO:0000313" key="3">
    <source>
        <dbReference type="Proteomes" id="UP000605784"/>
    </source>
</evidence>
<protein>
    <submittedName>
        <fullName evidence="2">Uncharacterized protein</fullName>
    </submittedName>
</protein>
<dbReference type="RefSeq" id="WP_188997633.1">
    <property type="nucleotide sequence ID" value="NZ_BMOU01000003.1"/>
</dbReference>
<dbReference type="InterPro" id="IPR058276">
    <property type="entry name" value="DUF7970"/>
</dbReference>
<dbReference type="AlphaFoldDB" id="A0A830GNJ4"/>
<comment type="caution">
    <text evidence="2">The sequence shown here is derived from an EMBL/GenBank/DDBJ whole genome shotgun (WGS) entry which is preliminary data.</text>
</comment>
<dbReference type="Proteomes" id="UP000605784">
    <property type="component" value="Unassembled WGS sequence"/>
</dbReference>
<reference evidence="2" key="2">
    <citation type="submission" date="2020-09" db="EMBL/GenBank/DDBJ databases">
        <authorList>
            <person name="Sun Q."/>
            <person name="Ohkuma M."/>
        </authorList>
    </citation>
    <scope>NUCLEOTIDE SEQUENCE</scope>
    <source>
        <strain evidence="2">JCM 17820</strain>
    </source>
</reference>
<name>A0A830GNJ4_9EURY</name>
<keyword evidence="3" id="KW-1185">Reference proteome</keyword>
<proteinExistence type="predicted"/>
<dbReference type="EMBL" id="BMOU01000003">
    <property type="protein sequence ID" value="GGN95470.1"/>
    <property type="molecule type" value="Genomic_DNA"/>
</dbReference>
<accession>A0A830GNJ4</accession>
<reference evidence="2" key="1">
    <citation type="journal article" date="2014" name="Int. J. Syst. Evol. Microbiol.">
        <title>Complete genome sequence of Corynebacterium casei LMG S-19264T (=DSM 44701T), isolated from a smear-ripened cheese.</title>
        <authorList>
            <consortium name="US DOE Joint Genome Institute (JGI-PGF)"/>
            <person name="Walter F."/>
            <person name="Albersmeier A."/>
            <person name="Kalinowski J."/>
            <person name="Ruckert C."/>
        </authorList>
    </citation>
    <scope>NUCLEOTIDE SEQUENCE</scope>
    <source>
        <strain evidence="2">JCM 17820</strain>
    </source>
</reference>
<sequence>MKSGTGDDPFADDPVEDDGSAEKQAESSAVGTDRDDDRRPSRATERAETTTTDRRGAGSVDTVSELPYKYRRDSVKELRTQQPMFLQDATEELIDDTVDEMEIEFDEDVYKTDVVEAMLVAGAEGSTPAAVLRRWGYGMKNK</sequence>
<feature type="region of interest" description="Disordered" evidence="1">
    <location>
        <begin position="1"/>
        <end position="64"/>
    </location>
</feature>
<feature type="compositionally biased region" description="Basic and acidic residues" evidence="1">
    <location>
        <begin position="32"/>
        <end position="56"/>
    </location>
</feature>
<evidence type="ECO:0000313" key="2">
    <source>
        <dbReference type="EMBL" id="GGN95470.1"/>
    </source>
</evidence>
<dbReference type="Pfam" id="PF25925">
    <property type="entry name" value="DUF7970"/>
    <property type="match status" value="1"/>
</dbReference>
<evidence type="ECO:0000256" key="1">
    <source>
        <dbReference type="SAM" id="MobiDB-lite"/>
    </source>
</evidence>
<gene>
    <name evidence="2" type="ORF">GCM10009030_22830</name>
</gene>
<feature type="compositionally biased region" description="Acidic residues" evidence="1">
    <location>
        <begin position="9"/>
        <end position="19"/>
    </location>
</feature>
<organism evidence="2 3">
    <name type="scientific">Haloarcula pellucida</name>
    <dbReference type="NCBI Taxonomy" id="1427151"/>
    <lineage>
        <taxon>Archaea</taxon>
        <taxon>Methanobacteriati</taxon>
        <taxon>Methanobacteriota</taxon>
        <taxon>Stenosarchaea group</taxon>
        <taxon>Halobacteria</taxon>
        <taxon>Halobacteriales</taxon>
        <taxon>Haloarculaceae</taxon>
        <taxon>Haloarcula</taxon>
    </lineage>
</organism>